<evidence type="ECO:0000259" key="5">
    <source>
        <dbReference type="Pfam" id="PF13407"/>
    </source>
</evidence>
<keyword evidence="3 4" id="KW-0732">Signal</keyword>
<feature type="chain" id="PRO_5037627335" evidence="4">
    <location>
        <begin position="21"/>
        <end position="335"/>
    </location>
</feature>
<dbReference type="Proteomes" id="UP000708298">
    <property type="component" value="Unassembled WGS sequence"/>
</dbReference>
<comment type="similarity">
    <text evidence="2">Belongs to the bacterial solute-binding protein 2 family.</text>
</comment>
<proteinExistence type="inferred from homology"/>
<feature type="domain" description="Periplasmic binding protein" evidence="5">
    <location>
        <begin position="27"/>
        <end position="287"/>
    </location>
</feature>
<evidence type="ECO:0000256" key="3">
    <source>
        <dbReference type="ARBA" id="ARBA00022729"/>
    </source>
</evidence>
<organism evidence="6 7">
    <name type="scientific">Acidisoma silvae</name>
    <dbReference type="NCBI Taxonomy" id="2802396"/>
    <lineage>
        <taxon>Bacteria</taxon>
        <taxon>Pseudomonadati</taxon>
        <taxon>Pseudomonadota</taxon>
        <taxon>Alphaproteobacteria</taxon>
        <taxon>Acetobacterales</taxon>
        <taxon>Acidocellaceae</taxon>
        <taxon>Acidisoma</taxon>
    </lineage>
</organism>
<dbReference type="PANTHER" id="PTHR46847:SF1">
    <property type="entry name" value="D-ALLOSE-BINDING PERIPLASMIC PROTEIN-RELATED"/>
    <property type="match status" value="1"/>
</dbReference>
<dbReference type="Pfam" id="PF13407">
    <property type="entry name" value="Peripla_BP_4"/>
    <property type="match status" value="1"/>
</dbReference>
<sequence>MRTALLASLFVASLASTALADSSGKKIALSNNYAGNSWRQAMLGSWKKVGQQAVADKIVAAADAFTTADKDAPSQAAQVQNLILQGYDAIVIDAASPDALNGSIKQACDAGIVVVAFDGLVTEPCAYKVTIDLANVYGAEEIRQIAKRLPNGGNLLYVRGLAGTSIDADITKGVEAEIAKHPNLKIVASVNGDWDETTAQKAVATVLPSLPTIAGVVDQGGDGYGTAQAFKAAGKPMPLIMLGNRQDELAWWKSMIPSGYNTWSGSEAPGMSTFAFWVAQQILDGKKVPKEVPMNILTIEQPDLDKYLASTPVGGVANAEYTQDEVVKAIAAASK</sequence>
<dbReference type="InterPro" id="IPR028082">
    <property type="entry name" value="Peripla_BP_I"/>
</dbReference>
<dbReference type="Gene3D" id="3.40.50.2300">
    <property type="match status" value="2"/>
</dbReference>
<evidence type="ECO:0000313" key="6">
    <source>
        <dbReference type="EMBL" id="MCB8876862.1"/>
    </source>
</evidence>
<evidence type="ECO:0000256" key="4">
    <source>
        <dbReference type="SAM" id="SignalP"/>
    </source>
</evidence>
<evidence type="ECO:0000256" key="1">
    <source>
        <dbReference type="ARBA" id="ARBA00004196"/>
    </source>
</evidence>
<dbReference type="PANTHER" id="PTHR46847">
    <property type="entry name" value="D-ALLOSE-BINDING PERIPLASMIC PROTEIN-RELATED"/>
    <property type="match status" value="1"/>
</dbReference>
<dbReference type="AlphaFoldDB" id="A0A963YTN4"/>
<name>A0A963YTN4_9PROT</name>
<dbReference type="GO" id="GO:0030313">
    <property type="term" value="C:cell envelope"/>
    <property type="evidence" value="ECO:0007669"/>
    <property type="project" value="UniProtKB-SubCell"/>
</dbReference>
<keyword evidence="7" id="KW-1185">Reference proteome</keyword>
<dbReference type="GO" id="GO:0030246">
    <property type="term" value="F:carbohydrate binding"/>
    <property type="evidence" value="ECO:0007669"/>
    <property type="project" value="UniProtKB-ARBA"/>
</dbReference>
<dbReference type="CDD" id="cd19997">
    <property type="entry name" value="PBP1_ABC_sugar_binding-like"/>
    <property type="match status" value="1"/>
</dbReference>
<feature type="signal peptide" evidence="4">
    <location>
        <begin position="1"/>
        <end position="20"/>
    </location>
</feature>
<comment type="subcellular location">
    <subcellularLocation>
        <location evidence="1">Cell envelope</location>
    </subcellularLocation>
</comment>
<dbReference type="RefSeq" id="WP_227322520.1">
    <property type="nucleotide sequence ID" value="NZ_JAESVB010000008.1"/>
</dbReference>
<comment type="caution">
    <text evidence="6">The sequence shown here is derived from an EMBL/GenBank/DDBJ whole genome shotgun (WGS) entry which is preliminary data.</text>
</comment>
<reference evidence="6" key="1">
    <citation type="journal article" date="2021" name="Microorganisms">
        <title>Acidisoma silvae sp. nov. and Acidisomacellulosilytica sp. nov., Two Acidophilic Bacteria Isolated from Decaying Wood, Hydrolyzing Cellulose and Producing Poly-3-hydroxybutyrate.</title>
        <authorList>
            <person name="Mieszkin S."/>
            <person name="Pouder E."/>
            <person name="Uroz S."/>
            <person name="Simon-Colin C."/>
            <person name="Alain K."/>
        </authorList>
    </citation>
    <scope>NUCLEOTIDE SEQUENCE</scope>
    <source>
        <strain evidence="6">HW T2.11</strain>
    </source>
</reference>
<gene>
    <name evidence="6" type="ORF">ASILVAE211_16840</name>
</gene>
<protein>
    <submittedName>
        <fullName evidence="6">ABC transporter substrate-binding protein</fullName>
    </submittedName>
</protein>
<dbReference type="InterPro" id="IPR025997">
    <property type="entry name" value="SBP_2_dom"/>
</dbReference>
<reference evidence="6" key="2">
    <citation type="submission" date="2021-01" db="EMBL/GenBank/DDBJ databases">
        <authorList>
            <person name="Mieszkin S."/>
            <person name="Pouder E."/>
            <person name="Alain K."/>
        </authorList>
    </citation>
    <scope>NUCLEOTIDE SEQUENCE</scope>
    <source>
        <strain evidence="6">HW T2.11</strain>
    </source>
</reference>
<dbReference type="SUPFAM" id="SSF53822">
    <property type="entry name" value="Periplasmic binding protein-like I"/>
    <property type="match status" value="1"/>
</dbReference>
<accession>A0A963YTN4</accession>
<evidence type="ECO:0000313" key="7">
    <source>
        <dbReference type="Proteomes" id="UP000708298"/>
    </source>
</evidence>
<dbReference type="EMBL" id="JAESVB010000008">
    <property type="protein sequence ID" value="MCB8876862.1"/>
    <property type="molecule type" value="Genomic_DNA"/>
</dbReference>
<evidence type="ECO:0000256" key="2">
    <source>
        <dbReference type="ARBA" id="ARBA00007639"/>
    </source>
</evidence>